<accession>A0AA39TRY8</accession>
<dbReference type="Proteomes" id="UP001174934">
    <property type="component" value="Unassembled WGS sequence"/>
</dbReference>
<dbReference type="Gene3D" id="1.10.510.10">
    <property type="entry name" value="Transferase(Phosphotransferase) domain 1"/>
    <property type="match status" value="1"/>
</dbReference>
<proteinExistence type="predicted"/>
<dbReference type="InterPro" id="IPR011009">
    <property type="entry name" value="Kinase-like_dom_sf"/>
</dbReference>
<feature type="compositionally biased region" description="Polar residues" evidence="1">
    <location>
        <begin position="528"/>
        <end position="537"/>
    </location>
</feature>
<keyword evidence="3" id="KW-1185">Reference proteome</keyword>
<sequence length="652" mass="71398">MVLENYRRRSARVEWVELGYDPGEKASFFKGPCPPEIRFARLDDHRTKKHCNDSRLPDEPYFQQIYAYGFPDPAENIEKDGSISSVSMYAERLNGGTLDDLLALYVNLKEGGTIPETFLWHVMEQLGRAIIFLQTGLTRQDLEPFLSGQTDIKPPRKHNWDVIVHRDIHQDTVRLHYANPDAVDPEATWDDIFPRVVLTSFGKAGKFADKEDWWEHHFDAGESAGPSKPSPSEDIYALGGLLRMMVVCRDHALAGVDDADWNIDRDTRMDDYLGRNLGHLQPDQKAPYSDEFISALKRWEVPVLQLGAPYHEHRGDIMKGDILMELVREAAQRVAGYKQQNIDDLLSFDGECADVSWTRPNPRATDMMPFRPPVGIEGEEVAGKDWLDEAMKTLNGDWHAVKLSYRDFILPDAPFQHPELPPPPSPLAPSNENATGVSEIPPQSITTNGDAQQGTIAETGPVTPSPRPATPTPTSPGSYTSPSVPFPDVSSLPPTPAPWGTTVSTPITALVPTTIPATTTATAPTTPGQISTASTGNTPADGTLATTPTTTPTNIIAPVPTTAAPVLTTTTGHTLALVPATAISVPTVSTGNTPAPNPPAPISPAEQARARAEVARQNRINGIRRAREERERARKEAAQNLSPKRTRSGKGY</sequence>
<dbReference type="SUPFAM" id="SSF56112">
    <property type="entry name" value="Protein kinase-like (PK-like)"/>
    <property type="match status" value="1"/>
</dbReference>
<evidence type="ECO:0000313" key="2">
    <source>
        <dbReference type="EMBL" id="KAK0610712.1"/>
    </source>
</evidence>
<reference evidence="2" key="1">
    <citation type="submission" date="2023-06" db="EMBL/GenBank/DDBJ databases">
        <title>Genome-scale phylogeny and comparative genomics of the fungal order Sordariales.</title>
        <authorList>
            <consortium name="Lawrence Berkeley National Laboratory"/>
            <person name="Hensen N."/>
            <person name="Bonometti L."/>
            <person name="Westerberg I."/>
            <person name="Brannstrom I.O."/>
            <person name="Guillou S."/>
            <person name="Cros-Aarteil S."/>
            <person name="Calhoun S."/>
            <person name="Haridas S."/>
            <person name="Kuo A."/>
            <person name="Mondo S."/>
            <person name="Pangilinan J."/>
            <person name="Riley R."/>
            <person name="LaButti K."/>
            <person name="Andreopoulos B."/>
            <person name="Lipzen A."/>
            <person name="Chen C."/>
            <person name="Yanf M."/>
            <person name="Daum C."/>
            <person name="Ng V."/>
            <person name="Clum A."/>
            <person name="Steindorff A."/>
            <person name="Ohm R."/>
            <person name="Martin F."/>
            <person name="Silar P."/>
            <person name="Natvig D."/>
            <person name="Lalanne C."/>
            <person name="Gautier V."/>
            <person name="Ament-velasquez S.L."/>
            <person name="Kruys A."/>
            <person name="Hutchinson M.I."/>
            <person name="Powell A.J."/>
            <person name="Barry K."/>
            <person name="Miller A.N."/>
            <person name="Grigoriev I.V."/>
            <person name="Debuchy R."/>
            <person name="Gladieux P."/>
            <person name="Thoren M.H."/>
            <person name="Johannesson H."/>
        </authorList>
    </citation>
    <scope>NUCLEOTIDE SEQUENCE</scope>
    <source>
        <strain evidence="2">SMH3391-2</strain>
    </source>
</reference>
<evidence type="ECO:0008006" key="4">
    <source>
        <dbReference type="Google" id="ProtNLM"/>
    </source>
</evidence>
<protein>
    <recommendedName>
        <fullName evidence="4">Protein kinase domain-containing protein</fullName>
    </recommendedName>
</protein>
<feature type="region of interest" description="Disordered" evidence="1">
    <location>
        <begin position="616"/>
        <end position="652"/>
    </location>
</feature>
<evidence type="ECO:0000313" key="3">
    <source>
        <dbReference type="Proteomes" id="UP001174934"/>
    </source>
</evidence>
<feature type="region of interest" description="Disordered" evidence="1">
    <location>
        <begin position="415"/>
        <end position="500"/>
    </location>
</feature>
<feature type="compositionally biased region" description="Pro residues" evidence="1">
    <location>
        <begin position="463"/>
        <end position="474"/>
    </location>
</feature>
<feature type="compositionally biased region" description="Low complexity" evidence="1">
    <location>
        <begin position="538"/>
        <end position="555"/>
    </location>
</feature>
<dbReference type="EMBL" id="JAULSR010000010">
    <property type="protein sequence ID" value="KAK0610712.1"/>
    <property type="molecule type" value="Genomic_DNA"/>
</dbReference>
<feature type="region of interest" description="Disordered" evidence="1">
    <location>
        <begin position="518"/>
        <end position="555"/>
    </location>
</feature>
<feature type="compositionally biased region" description="Basic and acidic residues" evidence="1">
    <location>
        <begin position="625"/>
        <end position="637"/>
    </location>
</feature>
<comment type="caution">
    <text evidence="2">The sequence shown here is derived from an EMBL/GenBank/DDBJ whole genome shotgun (WGS) entry which is preliminary data.</text>
</comment>
<evidence type="ECO:0000256" key="1">
    <source>
        <dbReference type="SAM" id="MobiDB-lite"/>
    </source>
</evidence>
<feature type="compositionally biased region" description="Low complexity" evidence="1">
    <location>
        <begin position="518"/>
        <end position="527"/>
    </location>
</feature>
<dbReference type="AlphaFoldDB" id="A0AA39TRY8"/>
<organism evidence="2 3">
    <name type="scientific">Bombardia bombarda</name>
    <dbReference type="NCBI Taxonomy" id="252184"/>
    <lineage>
        <taxon>Eukaryota</taxon>
        <taxon>Fungi</taxon>
        <taxon>Dikarya</taxon>
        <taxon>Ascomycota</taxon>
        <taxon>Pezizomycotina</taxon>
        <taxon>Sordariomycetes</taxon>
        <taxon>Sordariomycetidae</taxon>
        <taxon>Sordariales</taxon>
        <taxon>Lasiosphaeriaceae</taxon>
        <taxon>Bombardia</taxon>
    </lineage>
</organism>
<feature type="compositionally biased region" description="Polar residues" evidence="1">
    <location>
        <begin position="441"/>
        <end position="456"/>
    </location>
</feature>
<gene>
    <name evidence="2" type="ORF">B0T17DRAFT_122153</name>
</gene>
<name>A0AA39TRY8_9PEZI</name>